<accession>A0A419XA48</accession>
<name>A0A419XA48_9BACT</name>
<dbReference type="GO" id="GO:0005829">
    <property type="term" value="C:cytosol"/>
    <property type="evidence" value="ECO:0007669"/>
    <property type="project" value="TreeGrafter"/>
</dbReference>
<dbReference type="InterPro" id="IPR005793">
    <property type="entry name" value="Formyl_trans_C"/>
</dbReference>
<dbReference type="Gene3D" id="3.40.50.12230">
    <property type="match status" value="1"/>
</dbReference>
<dbReference type="OrthoDB" id="9802815at2"/>
<evidence type="ECO:0000259" key="2">
    <source>
        <dbReference type="Pfam" id="PF02911"/>
    </source>
</evidence>
<dbReference type="Pfam" id="PF00551">
    <property type="entry name" value="Formyl_trans_N"/>
    <property type="match status" value="1"/>
</dbReference>
<gene>
    <name evidence="3" type="ORF">BXY64_1639</name>
</gene>
<dbReference type="AlphaFoldDB" id="A0A419XA48"/>
<comment type="caution">
    <text evidence="3">The sequence shown here is derived from an EMBL/GenBank/DDBJ whole genome shotgun (WGS) entry which is preliminary data.</text>
</comment>
<feature type="domain" description="Formyl transferase N-terminal" evidence="1">
    <location>
        <begin position="53"/>
        <end position="175"/>
    </location>
</feature>
<protein>
    <submittedName>
        <fullName evidence="3">Methionyl-tRNA formyltransferase</fullName>
    </submittedName>
</protein>
<dbReference type="InterPro" id="IPR011034">
    <property type="entry name" value="Formyl_transferase-like_C_sf"/>
</dbReference>
<dbReference type="InterPro" id="IPR002376">
    <property type="entry name" value="Formyl_transf_N"/>
</dbReference>
<evidence type="ECO:0000313" key="3">
    <source>
        <dbReference type="EMBL" id="RKE04612.1"/>
    </source>
</evidence>
<dbReference type="EMBL" id="RAPQ01000008">
    <property type="protein sequence ID" value="RKE04612.1"/>
    <property type="molecule type" value="Genomic_DNA"/>
</dbReference>
<dbReference type="Proteomes" id="UP000284531">
    <property type="component" value="Unassembled WGS sequence"/>
</dbReference>
<dbReference type="PANTHER" id="PTHR11138:SF5">
    <property type="entry name" value="METHIONYL-TRNA FORMYLTRANSFERASE, MITOCHONDRIAL"/>
    <property type="match status" value="1"/>
</dbReference>
<dbReference type="PROSITE" id="PS51257">
    <property type="entry name" value="PROKAR_LIPOPROTEIN"/>
    <property type="match status" value="1"/>
</dbReference>
<sequence>MKFGFVTCVQLGLSCIEKIYEIGGQLDLLITLNDNKAVKKSGRIYLDDFSSKNQIDLVKINHINDEDAIQAIVDHDIDWLFIIGWSQIANKSVLDAPKKGAIGIHPTLLPQGRGRAAIPWAIIKGLDQTGVSMFKLDEGVDTGKLLGQKILPLTTEETASSLYERVNKAHEDLIEEVWSDLVNDSVVLKLQDESKATYWPGRTPADGEINEAMTVEEVDRLVRATTKPYPGAFIMQDGKKIIVWSGSSIPSNGNTESIRVNLSNGTYWAMDYEEEIG</sequence>
<dbReference type="CDD" id="cd08651">
    <property type="entry name" value="FMT_core_like_4"/>
    <property type="match status" value="1"/>
</dbReference>
<feature type="domain" description="Formyl transferase C-terminal" evidence="2">
    <location>
        <begin position="203"/>
        <end position="269"/>
    </location>
</feature>
<dbReference type="SUPFAM" id="SSF50486">
    <property type="entry name" value="FMT C-terminal domain-like"/>
    <property type="match status" value="1"/>
</dbReference>
<dbReference type="SUPFAM" id="SSF53328">
    <property type="entry name" value="Formyltransferase"/>
    <property type="match status" value="1"/>
</dbReference>
<evidence type="ECO:0000313" key="4">
    <source>
        <dbReference type="Proteomes" id="UP000284531"/>
    </source>
</evidence>
<dbReference type="GO" id="GO:0004479">
    <property type="term" value="F:methionyl-tRNA formyltransferase activity"/>
    <property type="evidence" value="ECO:0007669"/>
    <property type="project" value="TreeGrafter"/>
</dbReference>
<keyword evidence="3" id="KW-0808">Transferase</keyword>
<keyword evidence="4" id="KW-1185">Reference proteome</keyword>
<proteinExistence type="predicted"/>
<reference evidence="3 4" key="1">
    <citation type="submission" date="2018-09" db="EMBL/GenBank/DDBJ databases">
        <title>Genomic Encyclopedia of Archaeal and Bacterial Type Strains, Phase II (KMG-II): from individual species to whole genera.</title>
        <authorList>
            <person name="Goeker M."/>
        </authorList>
    </citation>
    <scope>NUCLEOTIDE SEQUENCE [LARGE SCALE GENOMIC DNA]</scope>
    <source>
        <strain evidence="3 4">DSM 21950</strain>
    </source>
</reference>
<dbReference type="RefSeq" id="WP_120239372.1">
    <property type="nucleotide sequence ID" value="NZ_RAPQ01000008.1"/>
</dbReference>
<dbReference type="InterPro" id="IPR036477">
    <property type="entry name" value="Formyl_transf_N_sf"/>
</dbReference>
<evidence type="ECO:0000259" key="1">
    <source>
        <dbReference type="Pfam" id="PF00551"/>
    </source>
</evidence>
<organism evidence="3 4">
    <name type="scientific">Marinifilum flexuosum</name>
    <dbReference type="NCBI Taxonomy" id="1117708"/>
    <lineage>
        <taxon>Bacteria</taxon>
        <taxon>Pseudomonadati</taxon>
        <taxon>Bacteroidota</taxon>
        <taxon>Bacteroidia</taxon>
        <taxon>Marinilabiliales</taxon>
        <taxon>Marinifilaceae</taxon>
    </lineage>
</organism>
<dbReference type="Pfam" id="PF02911">
    <property type="entry name" value="Formyl_trans_C"/>
    <property type="match status" value="1"/>
</dbReference>
<dbReference type="PANTHER" id="PTHR11138">
    <property type="entry name" value="METHIONYL-TRNA FORMYLTRANSFERASE"/>
    <property type="match status" value="1"/>
</dbReference>